<dbReference type="InterPro" id="IPR023271">
    <property type="entry name" value="Aquaporin-like"/>
</dbReference>
<dbReference type="SUPFAM" id="SSF81338">
    <property type="entry name" value="Aquaporin-like"/>
    <property type="match status" value="1"/>
</dbReference>
<evidence type="ECO:0000256" key="6">
    <source>
        <dbReference type="ARBA" id="ARBA00022989"/>
    </source>
</evidence>
<dbReference type="FunFam" id="1.20.1080.10:FF:000022">
    <property type="entry name" value="MIP aquaporin"/>
    <property type="match status" value="1"/>
</dbReference>
<evidence type="ECO:0000313" key="10">
    <source>
        <dbReference type="EMBL" id="RAL03223.1"/>
    </source>
</evidence>
<dbReference type="AlphaFoldDB" id="A0A395H6T4"/>
<evidence type="ECO:0000256" key="3">
    <source>
        <dbReference type="ARBA" id="ARBA00022448"/>
    </source>
</evidence>
<keyword evidence="7 9" id="KW-0472">Membrane</keyword>
<dbReference type="STRING" id="1448316.A0A395H6T4"/>
<dbReference type="GO" id="GO:0005886">
    <property type="term" value="C:plasma membrane"/>
    <property type="evidence" value="ECO:0007669"/>
    <property type="project" value="TreeGrafter"/>
</dbReference>
<feature type="transmembrane region" description="Helical" evidence="9">
    <location>
        <begin position="398"/>
        <end position="416"/>
    </location>
</feature>
<feature type="compositionally biased region" description="Basic and acidic residues" evidence="8">
    <location>
        <begin position="153"/>
        <end position="180"/>
    </location>
</feature>
<comment type="subcellular location">
    <subcellularLocation>
        <location evidence="1">Membrane</location>
        <topology evidence="1">Multi-pass membrane protein</topology>
    </subcellularLocation>
</comment>
<dbReference type="PANTHER" id="PTHR43829">
    <property type="entry name" value="AQUAPORIN OR AQUAGLYCEROPORIN RELATED"/>
    <property type="match status" value="1"/>
</dbReference>
<dbReference type="InterPro" id="IPR050363">
    <property type="entry name" value="MIP/Aquaporin"/>
</dbReference>
<feature type="compositionally biased region" description="Polar residues" evidence="8">
    <location>
        <begin position="56"/>
        <end position="79"/>
    </location>
</feature>
<feature type="transmembrane region" description="Helical" evidence="9">
    <location>
        <begin position="450"/>
        <end position="470"/>
    </location>
</feature>
<dbReference type="PANTHER" id="PTHR43829:SF24">
    <property type="entry name" value="MIP AQUAPORIN (EUROFUNG)"/>
    <property type="match status" value="1"/>
</dbReference>
<dbReference type="GeneID" id="37218664"/>
<keyword evidence="11" id="KW-1185">Reference proteome</keyword>
<evidence type="ECO:0000256" key="4">
    <source>
        <dbReference type="ARBA" id="ARBA00022692"/>
    </source>
</evidence>
<proteinExistence type="inferred from homology"/>
<dbReference type="EMBL" id="KZ824428">
    <property type="protein sequence ID" value="RAL03223.1"/>
    <property type="molecule type" value="Genomic_DNA"/>
</dbReference>
<reference evidence="10 11" key="1">
    <citation type="submission" date="2018-02" db="EMBL/GenBank/DDBJ databases">
        <title>The genomes of Aspergillus section Nigri reveals drivers in fungal speciation.</title>
        <authorList>
            <consortium name="DOE Joint Genome Institute"/>
            <person name="Vesth T.C."/>
            <person name="Nybo J."/>
            <person name="Theobald S."/>
            <person name="Brandl J."/>
            <person name="Frisvad J.C."/>
            <person name="Nielsen K.F."/>
            <person name="Lyhne E.K."/>
            <person name="Kogle M.E."/>
            <person name="Kuo A."/>
            <person name="Riley R."/>
            <person name="Clum A."/>
            <person name="Nolan M."/>
            <person name="Lipzen A."/>
            <person name="Salamov A."/>
            <person name="Henrissat B."/>
            <person name="Wiebenga A."/>
            <person name="De vries R.P."/>
            <person name="Grigoriev I.V."/>
            <person name="Mortensen U.H."/>
            <person name="Andersen M.R."/>
            <person name="Baker S.E."/>
        </authorList>
    </citation>
    <scope>NUCLEOTIDE SEQUENCE [LARGE SCALE GENOMIC DNA]</scope>
    <source>
        <strain evidence="10 11">CBS 121593</strain>
    </source>
</reference>
<evidence type="ECO:0000256" key="9">
    <source>
        <dbReference type="SAM" id="Phobius"/>
    </source>
</evidence>
<dbReference type="GO" id="GO:0015254">
    <property type="term" value="F:glycerol channel activity"/>
    <property type="evidence" value="ECO:0007669"/>
    <property type="project" value="TreeGrafter"/>
</dbReference>
<dbReference type="InterPro" id="IPR000425">
    <property type="entry name" value="MIP"/>
</dbReference>
<name>A0A395H6T4_9EURO</name>
<gene>
    <name evidence="10" type="ORF">BO80DRAFT_15235</name>
</gene>
<evidence type="ECO:0000256" key="5">
    <source>
        <dbReference type="ARBA" id="ARBA00022737"/>
    </source>
</evidence>
<sequence length="523" mass="57987">MVHPIRSLNNELDQVDTESRGYRSSDTTEGAPSHPEPDDEFDEKNSRRGTSRHKSYGTQRTNFSRNKSHGTQGTAPSQNRSRRSQPPDIDRNLSYDTQAQFSVAGRNAYHAPLAQRGAYMHPDYESLNPQYGIQGDRPVWSLAQPLPHVVRDGMRYGALPEDRKEEREEGREGREGREEGWQEGQEEEREEERERPPPAADEPPTDMPQNEVPPNEAAFFNTWSKIRWHLKEPLGEWLGTTIAITLGLCGGLATYTSQEQAGSFVSMSACWGFSFMIGIYIVGGISGGHLNPAITIPMSLWRGFPARKCVIYIIAQIIGAITAGGFAYAIYHDAIMNLAAETKVPQSQTTASQAMLTLPKQFVSPATAFFNEFLGTAILVGAIMALGDDSNAPPGAGMQAFIIGILITVLILALGYNTGGAFNGPRDFGPRLVAVMAGWGGHLFTEYHAWWIWGPWVADIFGGLFGAFMYDLVVFTGGESPINYPPRRRKRALLIKEKNLRSKLRLGRRKIGDLERAVEENQD</sequence>
<dbReference type="Proteomes" id="UP000249402">
    <property type="component" value="Unassembled WGS sequence"/>
</dbReference>
<evidence type="ECO:0000256" key="7">
    <source>
        <dbReference type="ARBA" id="ARBA00023136"/>
    </source>
</evidence>
<evidence type="ECO:0000256" key="2">
    <source>
        <dbReference type="ARBA" id="ARBA00006175"/>
    </source>
</evidence>
<feature type="region of interest" description="Disordered" evidence="8">
    <location>
        <begin position="1"/>
        <end position="99"/>
    </location>
</feature>
<dbReference type="NCBIfam" id="TIGR00861">
    <property type="entry name" value="MIP"/>
    <property type="match status" value="1"/>
</dbReference>
<evidence type="ECO:0000313" key="11">
    <source>
        <dbReference type="Proteomes" id="UP000249402"/>
    </source>
</evidence>
<organism evidence="10 11">
    <name type="scientific">Aspergillus ibericus CBS 121593</name>
    <dbReference type="NCBI Taxonomy" id="1448316"/>
    <lineage>
        <taxon>Eukaryota</taxon>
        <taxon>Fungi</taxon>
        <taxon>Dikarya</taxon>
        <taxon>Ascomycota</taxon>
        <taxon>Pezizomycotina</taxon>
        <taxon>Eurotiomycetes</taxon>
        <taxon>Eurotiomycetidae</taxon>
        <taxon>Eurotiales</taxon>
        <taxon>Aspergillaceae</taxon>
        <taxon>Aspergillus</taxon>
        <taxon>Aspergillus subgen. Circumdati</taxon>
    </lineage>
</organism>
<dbReference type="VEuPathDB" id="FungiDB:BO80DRAFT_15235"/>
<dbReference type="PRINTS" id="PR00783">
    <property type="entry name" value="MINTRINSICP"/>
</dbReference>
<feature type="transmembrane region" description="Helical" evidence="9">
    <location>
        <begin position="362"/>
        <end position="386"/>
    </location>
</feature>
<dbReference type="OrthoDB" id="3222at2759"/>
<comment type="similarity">
    <text evidence="2">Belongs to the MIP/aquaporin (TC 1.A.8) family.</text>
</comment>
<feature type="region of interest" description="Disordered" evidence="8">
    <location>
        <begin position="153"/>
        <end position="215"/>
    </location>
</feature>
<feature type="transmembrane region" description="Helical" evidence="9">
    <location>
        <begin position="237"/>
        <end position="257"/>
    </location>
</feature>
<feature type="transmembrane region" description="Helical" evidence="9">
    <location>
        <begin position="310"/>
        <end position="331"/>
    </location>
</feature>
<dbReference type="Pfam" id="PF00230">
    <property type="entry name" value="MIP"/>
    <property type="match status" value="1"/>
</dbReference>
<evidence type="ECO:0000256" key="1">
    <source>
        <dbReference type="ARBA" id="ARBA00004141"/>
    </source>
</evidence>
<protein>
    <submittedName>
        <fullName evidence="10">Aquaporin</fullName>
    </submittedName>
</protein>
<dbReference type="GO" id="GO:0015250">
    <property type="term" value="F:water channel activity"/>
    <property type="evidence" value="ECO:0007669"/>
    <property type="project" value="TreeGrafter"/>
</dbReference>
<dbReference type="Gene3D" id="1.20.1080.10">
    <property type="entry name" value="Glycerol uptake facilitator protein"/>
    <property type="match status" value="1"/>
</dbReference>
<feature type="transmembrane region" description="Helical" evidence="9">
    <location>
        <begin position="269"/>
        <end position="290"/>
    </location>
</feature>
<keyword evidence="5" id="KW-0677">Repeat</keyword>
<dbReference type="RefSeq" id="XP_025577550.1">
    <property type="nucleotide sequence ID" value="XM_025713799.1"/>
</dbReference>
<keyword evidence="6 9" id="KW-1133">Transmembrane helix</keyword>
<dbReference type="CDD" id="cd00333">
    <property type="entry name" value="MIP"/>
    <property type="match status" value="1"/>
</dbReference>
<keyword evidence="3" id="KW-0813">Transport</keyword>
<keyword evidence="4 9" id="KW-0812">Transmembrane</keyword>
<evidence type="ECO:0000256" key="8">
    <source>
        <dbReference type="SAM" id="MobiDB-lite"/>
    </source>
</evidence>
<accession>A0A395H6T4</accession>